<name>A0ABV7L102_9PROT</name>
<comment type="caution">
    <text evidence="12">The sequence shown here is derived from an EMBL/GenBank/DDBJ whole genome shotgun (WGS) entry which is preliminary data.</text>
</comment>
<feature type="transmembrane region" description="Helical" evidence="9">
    <location>
        <begin position="117"/>
        <end position="139"/>
    </location>
</feature>
<evidence type="ECO:0000256" key="3">
    <source>
        <dbReference type="ARBA" id="ARBA00022475"/>
    </source>
</evidence>
<keyword evidence="4 9" id="KW-0997">Cell inner membrane</keyword>
<evidence type="ECO:0000256" key="5">
    <source>
        <dbReference type="ARBA" id="ARBA00022692"/>
    </source>
</evidence>
<reference evidence="13" key="1">
    <citation type="journal article" date="2019" name="Int. J. Syst. Evol. Microbiol.">
        <title>The Global Catalogue of Microorganisms (GCM) 10K type strain sequencing project: providing services to taxonomists for standard genome sequencing and annotation.</title>
        <authorList>
            <consortium name="The Broad Institute Genomics Platform"/>
            <consortium name="The Broad Institute Genome Sequencing Center for Infectious Disease"/>
            <person name="Wu L."/>
            <person name="Ma J."/>
        </authorList>
    </citation>
    <scope>NUCLEOTIDE SEQUENCE [LARGE SCALE GENOMIC DNA]</scope>
    <source>
        <strain evidence="13">KCTC 42964</strain>
    </source>
</reference>
<organism evidence="12 13">
    <name type="scientific">Marinibaculum pumilum</name>
    <dbReference type="NCBI Taxonomy" id="1766165"/>
    <lineage>
        <taxon>Bacteria</taxon>
        <taxon>Pseudomonadati</taxon>
        <taxon>Pseudomonadota</taxon>
        <taxon>Alphaproteobacteria</taxon>
        <taxon>Rhodospirillales</taxon>
        <taxon>Rhodospirillaceae</taxon>
        <taxon>Marinibaculum</taxon>
    </lineage>
</organism>
<dbReference type="PANTHER" id="PTHR35011:SF10">
    <property type="entry name" value="TRAP TRANSPORTER SMALL PERMEASE PROTEIN"/>
    <property type="match status" value="1"/>
</dbReference>
<evidence type="ECO:0000313" key="13">
    <source>
        <dbReference type="Proteomes" id="UP001595528"/>
    </source>
</evidence>
<feature type="region of interest" description="Disordered" evidence="10">
    <location>
        <begin position="1"/>
        <end position="30"/>
    </location>
</feature>
<comment type="function">
    <text evidence="9">Part of the tripartite ATP-independent periplasmic (TRAP) transport system.</text>
</comment>
<protein>
    <recommendedName>
        <fullName evidence="9">TRAP transporter small permease protein</fullName>
    </recommendedName>
</protein>
<evidence type="ECO:0000256" key="9">
    <source>
        <dbReference type="RuleBase" id="RU369079"/>
    </source>
</evidence>
<evidence type="ECO:0000259" key="11">
    <source>
        <dbReference type="Pfam" id="PF04290"/>
    </source>
</evidence>
<dbReference type="RefSeq" id="WP_379900906.1">
    <property type="nucleotide sequence ID" value="NZ_JBHRTR010000027.1"/>
</dbReference>
<dbReference type="InterPro" id="IPR007387">
    <property type="entry name" value="TRAP_DctQ"/>
</dbReference>
<evidence type="ECO:0000256" key="8">
    <source>
        <dbReference type="ARBA" id="ARBA00038436"/>
    </source>
</evidence>
<dbReference type="EMBL" id="JBHRTR010000027">
    <property type="protein sequence ID" value="MFC3228104.1"/>
    <property type="molecule type" value="Genomic_DNA"/>
</dbReference>
<comment type="subcellular location">
    <subcellularLocation>
        <location evidence="1 9">Cell inner membrane</location>
        <topology evidence="1 9">Multi-pass membrane protein</topology>
    </subcellularLocation>
</comment>
<comment type="subunit">
    <text evidence="9">The complex comprises the extracytoplasmic solute receptor protein and the two transmembrane proteins.</text>
</comment>
<feature type="compositionally biased region" description="Polar residues" evidence="10">
    <location>
        <begin position="1"/>
        <end position="12"/>
    </location>
</feature>
<evidence type="ECO:0000256" key="2">
    <source>
        <dbReference type="ARBA" id="ARBA00022448"/>
    </source>
</evidence>
<dbReference type="PANTHER" id="PTHR35011">
    <property type="entry name" value="2,3-DIKETO-L-GULONATE TRAP TRANSPORTER SMALL PERMEASE PROTEIN YIAM"/>
    <property type="match status" value="1"/>
</dbReference>
<keyword evidence="6 9" id="KW-1133">Transmembrane helix</keyword>
<comment type="similarity">
    <text evidence="8 9">Belongs to the TRAP transporter small permease family.</text>
</comment>
<feature type="compositionally biased region" description="Basic and acidic residues" evidence="10">
    <location>
        <begin position="21"/>
        <end position="30"/>
    </location>
</feature>
<evidence type="ECO:0000256" key="4">
    <source>
        <dbReference type="ARBA" id="ARBA00022519"/>
    </source>
</evidence>
<dbReference type="Proteomes" id="UP001595528">
    <property type="component" value="Unassembled WGS sequence"/>
</dbReference>
<evidence type="ECO:0000256" key="7">
    <source>
        <dbReference type="ARBA" id="ARBA00023136"/>
    </source>
</evidence>
<dbReference type="InterPro" id="IPR055348">
    <property type="entry name" value="DctQ"/>
</dbReference>
<feature type="transmembrane region" description="Helical" evidence="9">
    <location>
        <begin position="42"/>
        <end position="60"/>
    </location>
</feature>
<keyword evidence="7 9" id="KW-0472">Membrane</keyword>
<keyword evidence="3" id="KW-1003">Cell membrane</keyword>
<evidence type="ECO:0000256" key="10">
    <source>
        <dbReference type="SAM" id="MobiDB-lite"/>
    </source>
</evidence>
<keyword evidence="13" id="KW-1185">Reference proteome</keyword>
<feature type="domain" description="Tripartite ATP-independent periplasmic transporters DctQ component" evidence="11">
    <location>
        <begin position="54"/>
        <end position="187"/>
    </location>
</feature>
<gene>
    <name evidence="12" type="ORF">ACFOGJ_12730</name>
</gene>
<evidence type="ECO:0000256" key="6">
    <source>
        <dbReference type="ARBA" id="ARBA00022989"/>
    </source>
</evidence>
<feature type="transmembrane region" description="Helical" evidence="9">
    <location>
        <begin position="80"/>
        <end position="97"/>
    </location>
</feature>
<proteinExistence type="inferred from homology"/>
<evidence type="ECO:0000313" key="12">
    <source>
        <dbReference type="EMBL" id="MFC3228104.1"/>
    </source>
</evidence>
<sequence>MASDSISASGRDTPSGLDTPDGGRPDDGHNRLTRWLNPPIRVSLWVAILAGTLMMLNVTVDVLGRTLFNLPLPGTTEFVSAYYMVAAAYLPWAWLALNDDHIKVDLFTRMLSPRGRFLQDLFAKLATILYLAIFTWQAWIMAIQQTEKGEVWEAAGFYVAVWPTRWLLPFAGALMLLYLVLRLVGDALRVRRS</sequence>
<keyword evidence="5 9" id="KW-0812">Transmembrane</keyword>
<dbReference type="Pfam" id="PF04290">
    <property type="entry name" value="DctQ"/>
    <property type="match status" value="1"/>
</dbReference>
<keyword evidence="2 9" id="KW-0813">Transport</keyword>
<feature type="transmembrane region" description="Helical" evidence="9">
    <location>
        <begin position="166"/>
        <end position="184"/>
    </location>
</feature>
<evidence type="ECO:0000256" key="1">
    <source>
        <dbReference type="ARBA" id="ARBA00004429"/>
    </source>
</evidence>
<accession>A0ABV7L102</accession>